<evidence type="ECO:0000313" key="8">
    <source>
        <dbReference type="EMBL" id="RWQ99108.1"/>
    </source>
</evidence>
<keyword evidence="3 6" id="KW-1133">Transmembrane helix</keyword>
<feature type="transmembrane region" description="Helical" evidence="6">
    <location>
        <begin position="69"/>
        <end position="90"/>
    </location>
</feature>
<dbReference type="GO" id="GO:0070072">
    <property type="term" value="P:vacuolar proton-transporting V-type ATPase complex assembly"/>
    <property type="evidence" value="ECO:0007669"/>
    <property type="project" value="UniProtKB-UniRule"/>
</dbReference>
<comment type="subcellular location">
    <subcellularLocation>
        <location evidence="6">Endoplasmic reticulum membrane</location>
        <topology evidence="6">Multi-pass membrane protein</topology>
    </subcellularLocation>
    <subcellularLocation>
        <location evidence="6">Endoplasmic reticulum-Golgi intermediate compartment membrane</location>
        <topology evidence="6">Multi-pass membrane protein</topology>
    </subcellularLocation>
    <subcellularLocation>
        <location evidence="6">Cytoplasmic vesicle</location>
        <location evidence="6">COPII-coated vesicle membrane</location>
        <topology evidence="6">Multi-pass membrane protein</topology>
    </subcellularLocation>
</comment>
<evidence type="ECO:0000256" key="7">
    <source>
        <dbReference type="SAM" id="MobiDB-lite"/>
    </source>
</evidence>
<dbReference type="PANTHER" id="PTHR31792">
    <property type="entry name" value="VACUOLAR ATPASE ASSEMBLY INTEGRAL MEMBRANE PROTEIN VMA21"/>
    <property type="match status" value="1"/>
</dbReference>
<dbReference type="InterPro" id="IPR019013">
    <property type="entry name" value="Vma21"/>
</dbReference>
<dbReference type="Pfam" id="PF09446">
    <property type="entry name" value="VMA21"/>
    <property type="match status" value="1"/>
</dbReference>
<dbReference type="AlphaFoldDB" id="A0A443I4T6"/>
<evidence type="ECO:0000256" key="3">
    <source>
        <dbReference type="ARBA" id="ARBA00022989"/>
    </source>
</evidence>
<dbReference type="VEuPathDB" id="FungiDB:C8Q69DRAFT_11259"/>
<evidence type="ECO:0000256" key="4">
    <source>
        <dbReference type="ARBA" id="ARBA00023136"/>
    </source>
</evidence>
<comment type="similarity">
    <text evidence="6">Belongs to the VMA21 family.</text>
</comment>
<dbReference type="GO" id="GO:0033116">
    <property type="term" value="C:endoplasmic reticulum-Golgi intermediate compartment membrane"/>
    <property type="evidence" value="ECO:0007669"/>
    <property type="project" value="UniProtKB-SubCell"/>
</dbReference>
<keyword evidence="5 6" id="KW-0968">Cytoplasmic vesicle</keyword>
<keyword evidence="2 6" id="KW-0256">Endoplasmic reticulum</keyword>
<comment type="caution">
    <text evidence="8">The sequence shown here is derived from an EMBL/GenBank/DDBJ whole genome shotgun (WGS) entry which is preliminary data.</text>
</comment>
<keyword evidence="9" id="KW-1185">Reference proteome</keyword>
<evidence type="ECO:0000256" key="1">
    <source>
        <dbReference type="ARBA" id="ARBA00022692"/>
    </source>
</evidence>
<name>A0A443I4T6_BYSSP</name>
<accession>A0A443I4T6</accession>
<reference evidence="8 9" key="1">
    <citation type="journal article" date="2018" name="Front. Microbiol.">
        <title>Genomic and genetic insights into a cosmopolitan fungus, Paecilomyces variotii (Eurotiales).</title>
        <authorList>
            <person name="Urquhart A.S."/>
            <person name="Mondo S.J."/>
            <person name="Makela M.R."/>
            <person name="Hane J.K."/>
            <person name="Wiebenga A."/>
            <person name="He G."/>
            <person name="Mihaltcheva S."/>
            <person name="Pangilinan J."/>
            <person name="Lipzen A."/>
            <person name="Barry K."/>
            <person name="de Vries R.P."/>
            <person name="Grigoriev I.V."/>
            <person name="Idnurm A."/>
        </authorList>
    </citation>
    <scope>NUCLEOTIDE SEQUENCE [LARGE SCALE GENOMIC DNA]</scope>
    <source>
        <strain evidence="8 9">CBS 101075</strain>
    </source>
</reference>
<feature type="short sequence motif" description="Prevents secretion from ER" evidence="6">
    <location>
        <begin position="102"/>
        <end position="105"/>
    </location>
</feature>
<evidence type="ECO:0000256" key="6">
    <source>
        <dbReference type="HAMAP-Rule" id="MF_03058"/>
    </source>
</evidence>
<dbReference type="GeneID" id="39594407"/>
<dbReference type="EMBL" id="RCNU01000001">
    <property type="protein sequence ID" value="RWQ99108.1"/>
    <property type="molecule type" value="Genomic_DNA"/>
</dbReference>
<keyword evidence="4 6" id="KW-0472">Membrane</keyword>
<feature type="transmembrane region" description="Helical" evidence="6">
    <location>
        <begin position="36"/>
        <end position="57"/>
    </location>
</feature>
<dbReference type="HAMAP" id="MF_03058">
    <property type="entry name" value="VMA21"/>
    <property type="match status" value="1"/>
</dbReference>
<dbReference type="GO" id="GO:0012507">
    <property type="term" value="C:ER to Golgi transport vesicle membrane"/>
    <property type="evidence" value="ECO:0007669"/>
    <property type="project" value="UniProtKB-SubCell"/>
</dbReference>
<sequence>MATRRTQGQSSSEKETSPIPQQPVSSDVSPAVPADVIYKLLGFTAAMIVAPIGIYFLTVESIFRGNSTWAAISAAVTANIILVAYIIVAWKDDQGERLAQEKKAQ</sequence>
<feature type="region of interest" description="Disordered" evidence="7">
    <location>
        <begin position="1"/>
        <end position="29"/>
    </location>
</feature>
<dbReference type="STRING" id="264951.A0A443I4T6"/>
<feature type="compositionally biased region" description="Polar residues" evidence="7">
    <location>
        <begin position="1"/>
        <end position="11"/>
    </location>
</feature>
<dbReference type="RefSeq" id="XP_028488753.1">
    <property type="nucleotide sequence ID" value="XM_028625130.1"/>
</dbReference>
<dbReference type="PANTHER" id="PTHR31792:SF3">
    <property type="entry name" value="VACUOLAR ATPASE ASSEMBLY INTEGRAL MEMBRANE PROTEIN VMA21"/>
    <property type="match status" value="1"/>
</dbReference>
<evidence type="ECO:0000256" key="2">
    <source>
        <dbReference type="ARBA" id="ARBA00022824"/>
    </source>
</evidence>
<organism evidence="8 9">
    <name type="scientific">Byssochlamys spectabilis</name>
    <name type="common">Paecilomyces variotii</name>
    <dbReference type="NCBI Taxonomy" id="264951"/>
    <lineage>
        <taxon>Eukaryota</taxon>
        <taxon>Fungi</taxon>
        <taxon>Dikarya</taxon>
        <taxon>Ascomycota</taxon>
        <taxon>Pezizomycotina</taxon>
        <taxon>Eurotiomycetes</taxon>
        <taxon>Eurotiomycetidae</taxon>
        <taxon>Eurotiales</taxon>
        <taxon>Thermoascaceae</taxon>
        <taxon>Paecilomyces</taxon>
    </lineage>
</organism>
<evidence type="ECO:0000313" key="9">
    <source>
        <dbReference type="Proteomes" id="UP000283841"/>
    </source>
</evidence>
<feature type="compositionally biased region" description="Polar residues" evidence="7">
    <location>
        <begin position="18"/>
        <end position="28"/>
    </location>
</feature>
<comment type="function">
    <text evidence="6">Required for the assembly of the V0 complex of the vacuolar ATPase (V-ATPase) in the endoplasmic reticulum.</text>
</comment>
<keyword evidence="1 6" id="KW-0812">Transmembrane</keyword>
<gene>
    <name evidence="8" type="ORF">C8Q69DRAFT_11259</name>
</gene>
<dbReference type="Proteomes" id="UP000283841">
    <property type="component" value="Unassembled WGS sequence"/>
</dbReference>
<protein>
    <submittedName>
        <fullName evidence="8">VMA21-like domain-containing protein</fullName>
    </submittedName>
</protein>
<evidence type="ECO:0000256" key="5">
    <source>
        <dbReference type="ARBA" id="ARBA00023329"/>
    </source>
</evidence>
<proteinExistence type="inferred from homology"/>
<dbReference type="GO" id="GO:0005789">
    <property type="term" value="C:endoplasmic reticulum membrane"/>
    <property type="evidence" value="ECO:0007669"/>
    <property type="project" value="UniProtKB-SubCell"/>
</dbReference>